<reference evidence="1 2" key="1">
    <citation type="submission" date="2017-07" db="EMBL/GenBank/DDBJ databases">
        <title>Phenotypical and genomic characterization of a clinical isolate of Shewanella bicestrii sp. nov. producing an extended-spectrum beta-lactamase and a new oxacillinase variant.</title>
        <authorList>
            <person name="Jousset A.B."/>
            <person name="Bonnin R.A."/>
            <person name="Girlich D."/>
            <person name="Dabos L."/>
            <person name="Potron A."/>
            <person name="Dortet L."/>
            <person name="Glaser P."/>
            <person name="Naas T."/>
        </authorList>
    </citation>
    <scope>NUCLEOTIDE SEQUENCE [LARGE SCALE GENOMIC DNA]</scope>
    <source>
        <strain evidence="1 2">JAB-1</strain>
    </source>
</reference>
<evidence type="ECO:0000313" key="2">
    <source>
        <dbReference type="Proteomes" id="UP000198367"/>
    </source>
</evidence>
<dbReference type="RefSeq" id="WP_089066892.1">
    <property type="nucleotide sequence ID" value="NZ_CP022358.1"/>
</dbReference>
<dbReference type="EMBL" id="CP022358">
    <property type="protein sequence ID" value="ASK67875.1"/>
    <property type="molecule type" value="Genomic_DNA"/>
</dbReference>
<sequence>MLPTHRPSLTSLSRANLLLIACLGLTLVVLVVAAVDPLIGQPTRLQVTVLDSSANSSLLALPDGRITTLDQGGLTKNAQVTICSRTHLVSGLEHFNLSHHQEATLSPEFRVLD</sequence>
<gene>
    <name evidence="1" type="ORF">CF168_02820</name>
</gene>
<keyword evidence="2" id="KW-1185">Reference proteome</keyword>
<organism evidence="1 2">
    <name type="scientific">Shewanella bicestrii</name>
    <dbReference type="NCBI Taxonomy" id="2018305"/>
    <lineage>
        <taxon>Bacteria</taxon>
        <taxon>Pseudomonadati</taxon>
        <taxon>Pseudomonadota</taxon>
        <taxon>Gammaproteobacteria</taxon>
        <taxon>Alteromonadales</taxon>
        <taxon>Shewanellaceae</taxon>
        <taxon>Shewanella</taxon>
    </lineage>
</organism>
<dbReference type="Proteomes" id="UP000198367">
    <property type="component" value="Chromosome"/>
</dbReference>
<dbReference type="KEGG" id="sbj:CF168_02820"/>
<evidence type="ECO:0000313" key="1">
    <source>
        <dbReference type="EMBL" id="ASK67875.1"/>
    </source>
</evidence>
<accession>A0A220UIF7</accession>
<proteinExistence type="predicted"/>
<name>A0A220UIF7_9GAMM</name>
<dbReference type="AlphaFoldDB" id="A0A220UIF7"/>
<protein>
    <submittedName>
        <fullName evidence="1">Uncharacterized protein</fullName>
    </submittedName>
</protein>